<dbReference type="CDD" id="cd02440">
    <property type="entry name" value="AdoMet_MTases"/>
    <property type="match status" value="1"/>
</dbReference>
<feature type="binding site" evidence="12">
    <location>
        <begin position="36"/>
        <end position="37"/>
    </location>
    <ligand>
        <name>mRNA</name>
        <dbReference type="ChEBI" id="CHEBI:33699"/>
    </ligand>
</feature>
<dbReference type="PROSITE" id="PS51562">
    <property type="entry name" value="RNA_CAP0_MT"/>
    <property type="match status" value="1"/>
</dbReference>
<dbReference type="GO" id="GO:0005634">
    <property type="term" value="C:nucleus"/>
    <property type="evidence" value="ECO:0007669"/>
    <property type="project" value="UniProtKB-SubCell"/>
</dbReference>
<evidence type="ECO:0000256" key="7">
    <source>
        <dbReference type="ARBA" id="ARBA00023042"/>
    </source>
</evidence>
<organism evidence="14 15">
    <name type="scientific">Trichonephila clavata</name>
    <name type="common">Joro spider</name>
    <name type="synonym">Nephila clavata</name>
    <dbReference type="NCBI Taxonomy" id="2740835"/>
    <lineage>
        <taxon>Eukaryota</taxon>
        <taxon>Metazoa</taxon>
        <taxon>Ecdysozoa</taxon>
        <taxon>Arthropoda</taxon>
        <taxon>Chelicerata</taxon>
        <taxon>Arachnida</taxon>
        <taxon>Araneae</taxon>
        <taxon>Araneomorphae</taxon>
        <taxon>Entelegynae</taxon>
        <taxon>Araneoidea</taxon>
        <taxon>Nephilidae</taxon>
        <taxon>Trichonephila</taxon>
    </lineage>
</organism>
<proteinExistence type="inferred from homology"/>
<dbReference type="Proteomes" id="UP000887116">
    <property type="component" value="Unassembled WGS sequence"/>
</dbReference>
<comment type="subcellular location">
    <subcellularLocation>
        <location evidence="1 10">Nucleus</location>
    </subcellularLocation>
</comment>
<feature type="site" description="mRNA cap binding" evidence="12">
    <location>
        <position position="335"/>
    </location>
</feature>
<name>A0A8X6GND1_TRICU</name>
<evidence type="ECO:0000313" key="14">
    <source>
        <dbReference type="EMBL" id="GFR07708.1"/>
    </source>
</evidence>
<evidence type="ECO:0000256" key="8">
    <source>
        <dbReference type="ARBA" id="ARBA00023242"/>
    </source>
</evidence>
<keyword evidence="8 10" id="KW-0539">Nucleus</keyword>
<keyword evidence="15" id="KW-1185">Reference proteome</keyword>
<sequence>MTDSLAPIVAQHYNKIEEKGLEERKQSRIFYMRNFNNWIKSMLIKEFCEKLKNVEGKKHVLDIGSGKGGDLLKWKKGGIDYLVCADIAALSVEQCQQRYIEMKDRHRRQRERGRCFEAEFITADCTKERLKDMYKDSDIQFNIVSCQFAFHYCFESITQARIMLRNISECLKPGGFFIGTVPDAYDIRRRLEEASDCKFGNDVYSVTFPSKEQPSLFGAKYDFHLEGVVDCPEFLVYFPALLKLAEEVDLELLYCKRFEDYYEDKSTNQEGQFLLTKMQALETYPPLLKNQKSTGSNDDYRSAQQKIKDLKEQQEEEPIHVGTLSQSEWEVFCMYCVFALVKKDKKKN</sequence>
<dbReference type="EMBL" id="BMAO01026197">
    <property type="protein sequence ID" value="GFR07708.1"/>
    <property type="molecule type" value="Genomic_DNA"/>
</dbReference>
<feature type="site" description="mRNA cap binding" evidence="12">
    <location>
        <position position="151"/>
    </location>
</feature>
<keyword evidence="5 10" id="KW-0949">S-adenosyl-L-methionine</keyword>
<evidence type="ECO:0000256" key="10">
    <source>
        <dbReference type="PIRNR" id="PIRNR028762"/>
    </source>
</evidence>
<feature type="site" description="mRNA cap binding" evidence="12">
    <location>
        <position position="233"/>
    </location>
</feature>
<dbReference type="GO" id="GO:0003723">
    <property type="term" value="F:RNA binding"/>
    <property type="evidence" value="ECO:0007669"/>
    <property type="project" value="UniProtKB-KW"/>
</dbReference>
<dbReference type="Gene3D" id="3.40.50.150">
    <property type="entry name" value="Vaccinia Virus protein VP39"/>
    <property type="match status" value="1"/>
</dbReference>
<dbReference type="OrthoDB" id="10248867at2759"/>
<feature type="binding site" evidence="11">
    <location>
        <position position="124"/>
    </location>
    <ligand>
        <name>S-adenosyl-L-methionine</name>
        <dbReference type="ChEBI" id="CHEBI:59789"/>
    </ligand>
</feature>
<dbReference type="PANTHER" id="PTHR12189:SF2">
    <property type="entry name" value="MRNA CAP GUANINE-N7 METHYLTRANSFERASE"/>
    <property type="match status" value="1"/>
</dbReference>
<protein>
    <recommendedName>
        <fullName evidence="10">mRNA cap guanine-N(7) methyltransferase</fullName>
        <ecNumber evidence="10">2.1.1.56</ecNumber>
    </recommendedName>
    <alternativeName>
        <fullName evidence="10">mRNA (guanine-N(7))-methyltransferase</fullName>
    </alternativeName>
    <alternativeName>
        <fullName evidence="10">mRNA cap methyltransferase</fullName>
    </alternativeName>
</protein>
<dbReference type="Pfam" id="PF03291">
    <property type="entry name" value="mRNA_G-N7_MeTrfase"/>
    <property type="match status" value="1"/>
</dbReference>
<evidence type="ECO:0000256" key="3">
    <source>
        <dbReference type="ARBA" id="ARBA00022664"/>
    </source>
</evidence>
<evidence type="ECO:0000256" key="12">
    <source>
        <dbReference type="PIRSR" id="PIRSR028762-2"/>
    </source>
</evidence>
<comment type="catalytic activity">
    <reaction evidence="9">
        <text>a 5'-end (5'-triphosphoguanosine)-ribonucleoside in mRNA + S-adenosyl-L-methionine = a 5'-end (N(7)-methyl 5'-triphosphoguanosine)-ribonucleoside in mRNA + S-adenosyl-L-homocysteine</text>
        <dbReference type="Rhea" id="RHEA:67008"/>
        <dbReference type="Rhea" id="RHEA-COMP:17166"/>
        <dbReference type="Rhea" id="RHEA-COMP:17167"/>
        <dbReference type="ChEBI" id="CHEBI:57856"/>
        <dbReference type="ChEBI" id="CHEBI:59789"/>
        <dbReference type="ChEBI" id="CHEBI:156461"/>
        <dbReference type="ChEBI" id="CHEBI:167617"/>
        <dbReference type="EC" id="2.1.1.56"/>
    </reaction>
</comment>
<evidence type="ECO:0000256" key="1">
    <source>
        <dbReference type="ARBA" id="ARBA00004123"/>
    </source>
</evidence>
<evidence type="ECO:0000256" key="6">
    <source>
        <dbReference type="ARBA" id="ARBA00022884"/>
    </source>
</evidence>
<comment type="similarity">
    <text evidence="10">Belongs to the class I-like SAM-binding methyltransferase superfamily. mRNA cap 0 methyltransferase family.</text>
</comment>
<dbReference type="InterPro" id="IPR039753">
    <property type="entry name" value="RG7MT1"/>
</dbReference>
<keyword evidence="7 10" id="KW-0506">mRNA capping</keyword>
<feature type="site" description="mRNA cap binding" evidence="12">
    <location>
        <position position="98"/>
    </location>
</feature>
<feature type="binding site" evidence="11">
    <location>
        <position position="147"/>
    </location>
    <ligand>
        <name>S-adenosyl-L-methionine</name>
        <dbReference type="ChEBI" id="CHEBI:59789"/>
    </ligand>
</feature>
<evidence type="ECO:0000313" key="15">
    <source>
        <dbReference type="Proteomes" id="UP000887116"/>
    </source>
</evidence>
<feature type="site" description="mRNA cap binding" evidence="12">
    <location>
        <position position="67"/>
    </location>
</feature>
<keyword evidence="6 10" id="KW-0694">RNA-binding</keyword>
<gene>
    <name evidence="14" type="primary">rnmt</name>
    <name evidence="14" type="ORF">TNCT_67861</name>
</gene>
<dbReference type="EC" id="2.1.1.56" evidence="10"/>
<feature type="binding site" evidence="11">
    <location>
        <position position="40"/>
    </location>
    <ligand>
        <name>S-adenosyl-L-methionine</name>
        <dbReference type="ChEBI" id="CHEBI:59789"/>
    </ligand>
</feature>
<dbReference type="GO" id="GO:0004482">
    <property type="term" value="F:mRNA 5'-cap (guanine-N7-)-methyltransferase activity"/>
    <property type="evidence" value="ECO:0007669"/>
    <property type="project" value="UniProtKB-EC"/>
</dbReference>
<dbReference type="AlphaFoldDB" id="A0A8X6GND1"/>
<dbReference type="PIRSF" id="PIRSF028762">
    <property type="entry name" value="ABD1"/>
    <property type="match status" value="1"/>
</dbReference>
<feature type="domain" description="MRNA cap 0 methyltransferase" evidence="13">
    <location>
        <begin position="27"/>
        <end position="343"/>
    </location>
</feature>
<dbReference type="InterPro" id="IPR016899">
    <property type="entry name" value="mRNA_G-N7_MeTrfase_euk"/>
</dbReference>
<keyword evidence="4 10" id="KW-0808">Transferase</keyword>
<feature type="binding site" evidence="11">
    <location>
        <position position="64"/>
    </location>
    <ligand>
        <name>S-adenosyl-L-methionine</name>
        <dbReference type="ChEBI" id="CHEBI:59789"/>
    </ligand>
</feature>
<evidence type="ECO:0000256" key="4">
    <source>
        <dbReference type="ARBA" id="ARBA00022679"/>
    </source>
</evidence>
<evidence type="ECO:0000256" key="5">
    <source>
        <dbReference type="ARBA" id="ARBA00022691"/>
    </source>
</evidence>
<dbReference type="PANTHER" id="PTHR12189">
    <property type="entry name" value="MRNA GUANINE-7- METHYLTRANSFERASE"/>
    <property type="match status" value="1"/>
</dbReference>
<evidence type="ECO:0000256" key="9">
    <source>
        <dbReference type="ARBA" id="ARBA00044712"/>
    </source>
</evidence>
<comment type="caution">
    <text evidence="14">The sequence shown here is derived from an EMBL/GenBank/DDBJ whole genome shotgun (WGS) entry which is preliminary data.</text>
</comment>
<evidence type="ECO:0000256" key="11">
    <source>
        <dbReference type="PIRSR" id="PIRSR028762-1"/>
    </source>
</evidence>
<feature type="binding site" evidence="11">
    <location>
        <position position="86"/>
    </location>
    <ligand>
        <name>S-adenosyl-L-methionine</name>
        <dbReference type="ChEBI" id="CHEBI:59789"/>
    </ligand>
</feature>
<feature type="site" description="mRNA cap binding" evidence="12">
    <location>
        <position position="73"/>
    </location>
</feature>
<dbReference type="InterPro" id="IPR004971">
    <property type="entry name" value="mRNA_G-N7_MeTrfase_dom"/>
</dbReference>
<evidence type="ECO:0000259" key="13">
    <source>
        <dbReference type="PROSITE" id="PS51562"/>
    </source>
</evidence>
<feature type="binding site" evidence="11">
    <location>
        <position position="152"/>
    </location>
    <ligand>
        <name>S-adenosyl-L-methionine</name>
        <dbReference type="ChEBI" id="CHEBI:59789"/>
    </ligand>
</feature>
<dbReference type="SUPFAM" id="SSF53335">
    <property type="entry name" value="S-adenosyl-L-methionine-dependent methyltransferases"/>
    <property type="match status" value="1"/>
</dbReference>
<dbReference type="InterPro" id="IPR029063">
    <property type="entry name" value="SAM-dependent_MTases_sf"/>
</dbReference>
<keyword evidence="3 10" id="KW-0507">mRNA processing</keyword>
<accession>A0A8X6GND1</accession>
<keyword evidence="2 10" id="KW-0489">Methyltransferase</keyword>
<evidence type="ECO:0000256" key="2">
    <source>
        <dbReference type="ARBA" id="ARBA00022603"/>
    </source>
</evidence>
<reference evidence="14" key="1">
    <citation type="submission" date="2020-07" db="EMBL/GenBank/DDBJ databases">
        <title>Multicomponent nature underlies the extraordinary mechanical properties of spider dragline silk.</title>
        <authorList>
            <person name="Kono N."/>
            <person name="Nakamura H."/>
            <person name="Mori M."/>
            <person name="Yoshida Y."/>
            <person name="Ohtoshi R."/>
            <person name="Malay A.D."/>
            <person name="Moran D.A.P."/>
            <person name="Tomita M."/>
            <person name="Numata K."/>
            <person name="Arakawa K."/>
        </authorList>
    </citation>
    <scope>NUCLEOTIDE SEQUENCE</scope>
</reference>